<name>A0A401TFJ2_CHIPU</name>
<feature type="non-terminal residue" evidence="2">
    <location>
        <position position="1"/>
    </location>
</feature>
<proteinExistence type="predicted"/>
<sequence length="98" mass="10764">EPRHFAKRFPERPAVPVGIIHHQEGQSDDIQEVSQAQVKQEHGDAGEFPPAQAHGSQHPAIPQEAQYKHDAVDGGQELRCEAFINFTVGAVAWSEGCE</sequence>
<comment type="caution">
    <text evidence="2">The sequence shown here is derived from an EMBL/GenBank/DDBJ whole genome shotgun (WGS) entry which is preliminary data.</text>
</comment>
<dbReference type="AlphaFoldDB" id="A0A401TFJ2"/>
<evidence type="ECO:0000256" key="1">
    <source>
        <dbReference type="SAM" id="MobiDB-lite"/>
    </source>
</evidence>
<protein>
    <submittedName>
        <fullName evidence="2">Uncharacterized protein</fullName>
    </submittedName>
</protein>
<organism evidence="2 3">
    <name type="scientific">Chiloscyllium punctatum</name>
    <name type="common">Brownbanded bambooshark</name>
    <name type="synonym">Hemiscyllium punctatum</name>
    <dbReference type="NCBI Taxonomy" id="137246"/>
    <lineage>
        <taxon>Eukaryota</taxon>
        <taxon>Metazoa</taxon>
        <taxon>Chordata</taxon>
        <taxon>Craniata</taxon>
        <taxon>Vertebrata</taxon>
        <taxon>Chondrichthyes</taxon>
        <taxon>Elasmobranchii</taxon>
        <taxon>Galeomorphii</taxon>
        <taxon>Galeoidea</taxon>
        <taxon>Orectolobiformes</taxon>
        <taxon>Hemiscylliidae</taxon>
        <taxon>Chiloscyllium</taxon>
    </lineage>
</organism>
<feature type="region of interest" description="Disordered" evidence="1">
    <location>
        <begin position="25"/>
        <end position="60"/>
    </location>
</feature>
<dbReference type="Proteomes" id="UP000287033">
    <property type="component" value="Unassembled WGS sequence"/>
</dbReference>
<evidence type="ECO:0000313" key="3">
    <source>
        <dbReference type="Proteomes" id="UP000287033"/>
    </source>
</evidence>
<gene>
    <name evidence="2" type="ORF">chiPu_0025362</name>
</gene>
<dbReference type="EMBL" id="BEZZ01057351">
    <property type="protein sequence ID" value="GCC41424.1"/>
    <property type="molecule type" value="Genomic_DNA"/>
</dbReference>
<keyword evidence="3" id="KW-1185">Reference proteome</keyword>
<accession>A0A401TFJ2</accession>
<evidence type="ECO:0000313" key="2">
    <source>
        <dbReference type="EMBL" id="GCC41424.1"/>
    </source>
</evidence>
<reference evidence="2 3" key="1">
    <citation type="journal article" date="2018" name="Nat. Ecol. Evol.">
        <title>Shark genomes provide insights into elasmobranch evolution and the origin of vertebrates.</title>
        <authorList>
            <person name="Hara Y"/>
            <person name="Yamaguchi K"/>
            <person name="Onimaru K"/>
            <person name="Kadota M"/>
            <person name="Koyanagi M"/>
            <person name="Keeley SD"/>
            <person name="Tatsumi K"/>
            <person name="Tanaka K"/>
            <person name="Motone F"/>
            <person name="Kageyama Y"/>
            <person name="Nozu R"/>
            <person name="Adachi N"/>
            <person name="Nishimura O"/>
            <person name="Nakagawa R"/>
            <person name="Tanegashima C"/>
            <person name="Kiyatake I"/>
            <person name="Matsumoto R"/>
            <person name="Murakumo K"/>
            <person name="Nishida K"/>
            <person name="Terakita A"/>
            <person name="Kuratani S"/>
            <person name="Sato K"/>
            <person name="Hyodo S Kuraku.S."/>
        </authorList>
    </citation>
    <scope>NUCLEOTIDE SEQUENCE [LARGE SCALE GENOMIC DNA]</scope>
</reference>